<keyword evidence="2" id="KW-0808">Transferase</keyword>
<proteinExistence type="predicted"/>
<accession>A0ABW8RJS4</accession>
<dbReference type="PANTHER" id="PTHR43072">
    <property type="entry name" value="N-ACETYLTRANSFERASE"/>
    <property type="match status" value="1"/>
</dbReference>
<gene>
    <name evidence="2" type="ORF">ACJEBI_20075</name>
</gene>
<dbReference type="GO" id="GO:0016746">
    <property type="term" value="F:acyltransferase activity"/>
    <property type="evidence" value="ECO:0007669"/>
    <property type="project" value="UniProtKB-KW"/>
</dbReference>
<dbReference type="InterPro" id="IPR016181">
    <property type="entry name" value="Acyl_CoA_acyltransferase"/>
</dbReference>
<dbReference type="EMBL" id="JBJHQH010000017">
    <property type="protein sequence ID" value="MFK9093767.1"/>
    <property type="molecule type" value="Genomic_DNA"/>
</dbReference>
<dbReference type="Pfam" id="PF00583">
    <property type="entry name" value="Acetyltransf_1"/>
    <property type="match status" value="1"/>
</dbReference>
<sequence>MKIRSVKSSDYYLISPLLKDWWGGRKMADMLPKLFFDHFTDTSFIAEKDGQIIGFLIGFLSQSKSDEAYIHFVGVHPEYRKHKIGNQLYDEFFNVVKQKGRRAVRCVTSPVNKVSIAYHTKMGFDIEQGDTSIEGVSVHTDYDGANQDRVLFIKHLS</sequence>
<reference evidence="2 3" key="1">
    <citation type="submission" date="2024-11" db="EMBL/GenBank/DDBJ databases">
        <authorList>
            <person name="Lucas J.A."/>
        </authorList>
    </citation>
    <scope>NUCLEOTIDE SEQUENCE [LARGE SCALE GENOMIC DNA]</scope>
    <source>
        <strain evidence="2 3">Z 5.4</strain>
    </source>
</reference>
<dbReference type="RefSeq" id="WP_406582268.1">
    <property type="nucleotide sequence ID" value="NZ_JBJHQH010000017.1"/>
</dbReference>
<dbReference type="Proteomes" id="UP001623041">
    <property type="component" value="Unassembled WGS sequence"/>
</dbReference>
<dbReference type="SUPFAM" id="SSF55729">
    <property type="entry name" value="Acyl-CoA N-acyltransferases (Nat)"/>
    <property type="match status" value="1"/>
</dbReference>
<dbReference type="InterPro" id="IPR000182">
    <property type="entry name" value="GNAT_dom"/>
</dbReference>
<dbReference type="PIRSF" id="PIRSF037663">
    <property type="entry name" value="Acetyltransf_GNAT_prd"/>
    <property type="match status" value="1"/>
</dbReference>
<keyword evidence="3" id="KW-1185">Reference proteome</keyword>
<name>A0ABW8RJS4_9BACI</name>
<protein>
    <submittedName>
        <fullName evidence="2">GNAT family N-acetyltransferase</fullName>
        <ecNumber evidence="2">2.3.-.-</ecNumber>
    </submittedName>
</protein>
<dbReference type="CDD" id="cd04301">
    <property type="entry name" value="NAT_SF"/>
    <property type="match status" value="1"/>
</dbReference>
<dbReference type="InterPro" id="IPR017255">
    <property type="entry name" value="AcTrfase_GNAT_prd"/>
</dbReference>
<dbReference type="PROSITE" id="PS51186">
    <property type="entry name" value="GNAT"/>
    <property type="match status" value="1"/>
</dbReference>
<evidence type="ECO:0000313" key="3">
    <source>
        <dbReference type="Proteomes" id="UP001623041"/>
    </source>
</evidence>
<organism evidence="2 3">
    <name type="scientific">Bacillus salipaludis</name>
    <dbReference type="NCBI Taxonomy" id="2547811"/>
    <lineage>
        <taxon>Bacteria</taxon>
        <taxon>Bacillati</taxon>
        <taxon>Bacillota</taxon>
        <taxon>Bacilli</taxon>
        <taxon>Bacillales</taxon>
        <taxon>Bacillaceae</taxon>
        <taxon>Bacillus</taxon>
    </lineage>
</organism>
<dbReference type="PANTHER" id="PTHR43072:SF36">
    <property type="entry name" value="RIBOSOMAL-PROTEIN-ALANINE ACETYLTRANSFERASE"/>
    <property type="match status" value="1"/>
</dbReference>
<comment type="caution">
    <text evidence="2">The sequence shown here is derived from an EMBL/GenBank/DDBJ whole genome shotgun (WGS) entry which is preliminary data.</text>
</comment>
<evidence type="ECO:0000259" key="1">
    <source>
        <dbReference type="PROSITE" id="PS51186"/>
    </source>
</evidence>
<evidence type="ECO:0000313" key="2">
    <source>
        <dbReference type="EMBL" id="MFK9093767.1"/>
    </source>
</evidence>
<feature type="domain" description="N-acetyltransferase" evidence="1">
    <location>
        <begin position="1"/>
        <end position="157"/>
    </location>
</feature>
<keyword evidence="2" id="KW-0012">Acyltransferase</keyword>
<dbReference type="Gene3D" id="3.40.630.30">
    <property type="match status" value="1"/>
</dbReference>
<dbReference type="EC" id="2.3.-.-" evidence="2"/>